<evidence type="ECO:0000259" key="2">
    <source>
        <dbReference type="Pfam" id="PF23189"/>
    </source>
</evidence>
<dbReference type="EMBL" id="JBHSSM010000021">
    <property type="protein sequence ID" value="MFC6315777.1"/>
    <property type="molecule type" value="Genomic_DNA"/>
</dbReference>
<protein>
    <submittedName>
        <fullName evidence="3">Tm-1-like ATP-binding domain-containing protein</fullName>
    </submittedName>
</protein>
<evidence type="ECO:0000259" key="1">
    <source>
        <dbReference type="Pfam" id="PF06792"/>
    </source>
</evidence>
<dbReference type="PANTHER" id="PTHR31862">
    <property type="entry name" value="UPF0261 DOMAIN PROTEIN (AFU_ORTHOLOGUE AFUA_1G10120)"/>
    <property type="match status" value="1"/>
</dbReference>
<dbReference type="Gene3D" id="3.40.50.12020">
    <property type="entry name" value="Uncharacterised protein family UPF0261, NN domain"/>
    <property type="match status" value="1"/>
</dbReference>
<reference evidence="4" key="1">
    <citation type="journal article" date="2019" name="Int. J. Syst. Evol. Microbiol.">
        <title>The Global Catalogue of Microorganisms (GCM) 10K type strain sequencing project: providing services to taxonomists for standard genome sequencing and annotation.</title>
        <authorList>
            <consortium name="The Broad Institute Genomics Platform"/>
            <consortium name="The Broad Institute Genome Sequencing Center for Infectious Disease"/>
            <person name="Wu L."/>
            <person name="Ma J."/>
        </authorList>
    </citation>
    <scope>NUCLEOTIDE SEQUENCE [LARGE SCALE GENOMIC DNA]</scope>
    <source>
        <strain evidence="4">CCM 8897</strain>
    </source>
</reference>
<dbReference type="RefSeq" id="WP_125601948.1">
    <property type="nucleotide sequence ID" value="NZ_JBHSSM010000021.1"/>
</dbReference>
<dbReference type="InterPro" id="IPR044122">
    <property type="entry name" value="UPF0261_N"/>
</dbReference>
<feature type="domain" description="UPF0261" evidence="2">
    <location>
        <begin position="182"/>
        <end position="398"/>
    </location>
</feature>
<dbReference type="NCBIfam" id="NF002674">
    <property type="entry name" value="PRK02399.1-2"/>
    <property type="match status" value="1"/>
</dbReference>
<feature type="domain" description="UPF0261" evidence="1">
    <location>
        <begin position="3"/>
        <end position="173"/>
    </location>
</feature>
<comment type="caution">
    <text evidence="3">The sequence shown here is derived from an EMBL/GenBank/DDBJ whole genome shotgun (WGS) entry which is preliminary data.</text>
</comment>
<dbReference type="Proteomes" id="UP001596310">
    <property type="component" value="Unassembled WGS sequence"/>
</dbReference>
<dbReference type="InterPro" id="IPR051353">
    <property type="entry name" value="Tobamovirus_resist_UPF0261"/>
</dbReference>
<organism evidence="3 4">
    <name type="scientific">Lapidilactobacillus achengensis</name>
    <dbReference type="NCBI Taxonomy" id="2486000"/>
    <lineage>
        <taxon>Bacteria</taxon>
        <taxon>Bacillati</taxon>
        <taxon>Bacillota</taxon>
        <taxon>Bacilli</taxon>
        <taxon>Lactobacillales</taxon>
        <taxon>Lactobacillaceae</taxon>
        <taxon>Lapidilactobacillus</taxon>
    </lineage>
</organism>
<evidence type="ECO:0000313" key="4">
    <source>
        <dbReference type="Proteomes" id="UP001596310"/>
    </source>
</evidence>
<keyword evidence="4" id="KW-1185">Reference proteome</keyword>
<gene>
    <name evidence="3" type="ORF">ACFQHW_09405</name>
</gene>
<dbReference type="Pfam" id="PF06792">
    <property type="entry name" value="UPF0261"/>
    <property type="match status" value="1"/>
</dbReference>
<accession>A0ABW1UP73</accession>
<dbReference type="CDD" id="cd15488">
    <property type="entry name" value="Tm-1-like"/>
    <property type="match status" value="1"/>
</dbReference>
<dbReference type="Pfam" id="PF23189">
    <property type="entry name" value="UPF0261_C"/>
    <property type="match status" value="1"/>
</dbReference>
<evidence type="ECO:0000313" key="3">
    <source>
        <dbReference type="EMBL" id="MFC6315777.1"/>
    </source>
</evidence>
<proteinExistence type="predicted"/>
<sequence length="405" mass="43239">MGTIALAGTLDTKGPEYAYVKQILEQLGNHVLTINTGVYQPYFQPDIGADQVLATIGSTVSAVQQADRGQATTLLADGFAKLLPELYRQKRFDGVLCFGGSGGTSVLTPGMRELPIGVPKLMVSTVASGDTSVYVGTSDIIMMPSIVDVSGLNKLSKVIFDNAAAAISGLVNTKFDQEVDTKPLIGASMFGVTTPAVDHARELLQDKGYETLVFHATGTGGRTLEHLVKNDYFVGVLDLTTTEMADELVGGVLSAGPQRLEAAVAAGLPEVVCPGALDMVNFGPFETVPKQFSNRKLFKHNPTVTLMRTTVSENQELGRRMAAKLNQAIAPVTVMIPTKGFSKIDALGQPFYGPDEDLAFTNSLKQTLTNKLIEVRELPNNIDDPAFSSACVTELLRLIAVRTKA</sequence>
<dbReference type="InterPro" id="IPR056778">
    <property type="entry name" value="UPF0261_C"/>
</dbReference>
<dbReference type="PIRSF" id="PIRSF033271">
    <property type="entry name" value="UCP033271"/>
    <property type="match status" value="1"/>
</dbReference>
<dbReference type="Gene3D" id="3.40.50.12030">
    <property type="entry name" value="Uncharacterised protein family UPF0261, NC domain"/>
    <property type="match status" value="1"/>
</dbReference>
<name>A0ABW1UP73_9LACO</name>
<dbReference type="PANTHER" id="PTHR31862:SF1">
    <property type="entry name" value="UPF0261 DOMAIN PROTEIN (AFU_ORTHOLOGUE AFUA_1G10120)"/>
    <property type="match status" value="1"/>
</dbReference>
<dbReference type="InterPro" id="IPR008322">
    <property type="entry name" value="UPF0261"/>
</dbReference>